<sequence length="391" mass="44585">MPKPDISNAFATAGQSQKIHHLTQRVEELESEITHLRAVEIGSEEKIALELRIQELVAEVANKQGVEEVAINLIDRNPRQPRQTFTKASIQGMAELLKTQGQHTPIILIPLSNGRYLLFDGERRWRAAHLLGWKALKAVFIAAGIEVDDRKLHRQALSTTLHREDLNALDLAESLIQQIIYDYPDLEDQKDAIPRLLNAAMSRLERNRKNLELADIRLASKEAQQEWIETVGFKSPEEENIFEVILELQLNPTSIDTNIFPLLKVSQDLKNAIRDEGLEGSKARELNKLSAEQLNIDEAQSLEIRVQLTRRVIQEKLSLSRIKVLVKDILKQYKSSDTSTDQKKKMGQTVKTIQSINFEGIKHNQLEEIRQALEEKLQEIDQIMTNNVVGE</sequence>
<evidence type="ECO:0000259" key="3">
    <source>
        <dbReference type="SMART" id="SM00470"/>
    </source>
</evidence>
<dbReference type="OrthoDB" id="525900at2"/>
<proteinExistence type="inferred from homology"/>
<dbReference type="Pfam" id="PF02195">
    <property type="entry name" value="ParB_N"/>
    <property type="match status" value="1"/>
</dbReference>
<dbReference type="InterPro" id="IPR050336">
    <property type="entry name" value="Chromosome_partition/occlusion"/>
</dbReference>
<evidence type="ECO:0000313" key="4">
    <source>
        <dbReference type="EMBL" id="AFZ28362.1"/>
    </source>
</evidence>
<dbReference type="GO" id="GO:0003677">
    <property type="term" value="F:DNA binding"/>
    <property type="evidence" value="ECO:0007669"/>
    <property type="project" value="InterPro"/>
</dbReference>
<protein>
    <submittedName>
        <fullName evidence="4">ParB-like partition protein</fullName>
    </submittedName>
</protein>
<dbReference type="PANTHER" id="PTHR33375:SF1">
    <property type="entry name" value="CHROMOSOME-PARTITIONING PROTEIN PARB-RELATED"/>
    <property type="match status" value="1"/>
</dbReference>
<evidence type="ECO:0000313" key="5">
    <source>
        <dbReference type="Proteomes" id="UP000010475"/>
    </source>
</evidence>
<evidence type="ECO:0000256" key="2">
    <source>
        <dbReference type="SAM" id="Coils"/>
    </source>
</evidence>
<dbReference type="Gene3D" id="3.90.1530.10">
    <property type="entry name" value="Conserved hypothetical protein from pyrococcus furiosus pfu- 392566-001, ParB domain"/>
    <property type="match status" value="1"/>
</dbReference>
<feature type="domain" description="ParB-like N-terminal" evidence="3">
    <location>
        <begin position="67"/>
        <end position="159"/>
    </location>
</feature>
<dbReference type="NCBIfam" id="TIGR00180">
    <property type="entry name" value="parB_part"/>
    <property type="match status" value="1"/>
</dbReference>
<dbReference type="InterPro" id="IPR004437">
    <property type="entry name" value="ParB/RepB/Spo0J"/>
</dbReference>
<accession>K9X9N2</accession>
<geneLocation type="plasmid" evidence="4 5">
    <name>pCYLST.01</name>
</geneLocation>
<organism evidence="4 5">
    <name type="scientific">Cylindrospermum stagnale PCC 7417</name>
    <dbReference type="NCBI Taxonomy" id="56107"/>
    <lineage>
        <taxon>Bacteria</taxon>
        <taxon>Bacillati</taxon>
        <taxon>Cyanobacteriota</taxon>
        <taxon>Cyanophyceae</taxon>
        <taxon>Nostocales</taxon>
        <taxon>Nostocaceae</taxon>
        <taxon>Cylindrospermum</taxon>
    </lineage>
</organism>
<name>K9X9N2_9NOST</name>
<keyword evidence="5" id="KW-1185">Reference proteome</keyword>
<dbReference type="EMBL" id="CP003643">
    <property type="protein sequence ID" value="AFZ28362.1"/>
    <property type="molecule type" value="Genomic_DNA"/>
</dbReference>
<reference evidence="4 5" key="1">
    <citation type="submission" date="2012-06" db="EMBL/GenBank/DDBJ databases">
        <title>Noncontiguous Finished plasmid 1 of genome of Cylindrospermum stagnale PCC 7417.</title>
        <authorList>
            <consortium name="US DOE Joint Genome Institute"/>
            <person name="Gugger M."/>
            <person name="Coursin T."/>
            <person name="Rippka R."/>
            <person name="Tandeau De Marsac N."/>
            <person name="Huntemann M."/>
            <person name="Wei C.-L."/>
            <person name="Han J."/>
            <person name="Detter J.C."/>
            <person name="Han C."/>
            <person name="Tapia R."/>
            <person name="Davenport K."/>
            <person name="Daligault H."/>
            <person name="Erkkila T."/>
            <person name="Gu W."/>
            <person name="Munk A.C.C."/>
            <person name="Teshima H."/>
            <person name="Xu Y."/>
            <person name="Chain P."/>
            <person name="Chen A."/>
            <person name="Krypides N."/>
            <person name="Mavromatis K."/>
            <person name="Markowitz V."/>
            <person name="Szeto E."/>
            <person name="Ivanova N."/>
            <person name="Mikhailova N."/>
            <person name="Ovchinnikova G."/>
            <person name="Pagani I."/>
            <person name="Pati A."/>
            <person name="Goodwin L."/>
            <person name="Peters L."/>
            <person name="Pitluck S."/>
            <person name="Woyke T."/>
            <person name="Kerfeld C."/>
        </authorList>
    </citation>
    <scope>NUCLEOTIDE SEQUENCE [LARGE SCALE GENOMIC DNA]</scope>
    <source>
        <strain evidence="4 5">PCC 7417</strain>
        <plasmid evidence="5">Plasmid pCYLST.01</plasmid>
    </source>
</reference>
<evidence type="ECO:0000256" key="1">
    <source>
        <dbReference type="ARBA" id="ARBA00006295"/>
    </source>
</evidence>
<comment type="similarity">
    <text evidence="1">Belongs to the ParB family.</text>
</comment>
<dbReference type="GO" id="GO:0007059">
    <property type="term" value="P:chromosome segregation"/>
    <property type="evidence" value="ECO:0007669"/>
    <property type="project" value="TreeGrafter"/>
</dbReference>
<dbReference type="SUPFAM" id="SSF110849">
    <property type="entry name" value="ParB/Sulfiredoxin"/>
    <property type="match status" value="1"/>
</dbReference>
<dbReference type="Proteomes" id="UP000010475">
    <property type="component" value="Plasmid pCYLST.01"/>
</dbReference>
<dbReference type="AlphaFoldDB" id="K9X9N2"/>
<gene>
    <name evidence="4" type="ORF">Cylst_6591</name>
</gene>
<dbReference type="InterPro" id="IPR036086">
    <property type="entry name" value="ParB/Sulfiredoxin_sf"/>
</dbReference>
<dbReference type="SMART" id="SM00470">
    <property type="entry name" value="ParB"/>
    <property type="match status" value="1"/>
</dbReference>
<dbReference type="InterPro" id="IPR003115">
    <property type="entry name" value="ParB_N"/>
</dbReference>
<feature type="coiled-coil region" evidence="2">
    <location>
        <begin position="12"/>
        <end position="39"/>
    </location>
</feature>
<dbReference type="RefSeq" id="WP_015328404.1">
    <property type="nucleotide sequence ID" value="NC_020050.1"/>
</dbReference>
<keyword evidence="2" id="KW-0175">Coiled coil</keyword>
<dbReference type="PANTHER" id="PTHR33375">
    <property type="entry name" value="CHROMOSOME-PARTITIONING PROTEIN PARB-RELATED"/>
    <property type="match status" value="1"/>
</dbReference>
<keyword evidence="4" id="KW-0614">Plasmid</keyword>
<dbReference type="HOGENOM" id="CLU_059892_0_0_3"/>
<dbReference type="GO" id="GO:0005694">
    <property type="term" value="C:chromosome"/>
    <property type="evidence" value="ECO:0007669"/>
    <property type="project" value="TreeGrafter"/>
</dbReference>
<dbReference type="KEGG" id="csg:Cylst_6591"/>